<dbReference type="GO" id="GO:0006629">
    <property type="term" value="P:lipid metabolic process"/>
    <property type="evidence" value="ECO:0007669"/>
    <property type="project" value="InterPro"/>
</dbReference>
<comment type="caution">
    <text evidence="1">The sequence shown here is derived from an EMBL/GenBank/DDBJ whole genome shotgun (WGS) entry which is preliminary data.</text>
</comment>
<dbReference type="GO" id="GO:0008081">
    <property type="term" value="F:phosphoric diester hydrolase activity"/>
    <property type="evidence" value="ECO:0007669"/>
    <property type="project" value="InterPro"/>
</dbReference>
<keyword evidence="2" id="KW-1185">Reference proteome</keyword>
<evidence type="ECO:0000313" key="2">
    <source>
        <dbReference type="Proteomes" id="UP000452235"/>
    </source>
</evidence>
<dbReference type="EMBL" id="BLJY01000008">
    <property type="protein sequence ID" value="GFF18276.1"/>
    <property type="molecule type" value="Genomic_DNA"/>
</dbReference>
<dbReference type="InterPro" id="IPR017946">
    <property type="entry name" value="PLC-like_Pdiesterase_TIM-brl"/>
</dbReference>
<protein>
    <submittedName>
        <fullName evidence="1">PLC-like phosphodiesterase</fullName>
    </submittedName>
</protein>
<organism evidence="1 2">
    <name type="scientific">Aspergillus terreus</name>
    <dbReference type="NCBI Taxonomy" id="33178"/>
    <lineage>
        <taxon>Eukaryota</taxon>
        <taxon>Fungi</taxon>
        <taxon>Dikarya</taxon>
        <taxon>Ascomycota</taxon>
        <taxon>Pezizomycotina</taxon>
        <taxon>Eurotiomycetes</taxon>
        <taxon>Eurotiomycetidae</taxon>
        <taxon>Eurotiales</taxon>
        <taxon>Aspergillaceae</taxon>
        <taxon>Aspergillus</taxon>
        <taxon>Aspergillus subgen. Circumdati</taxon>
    </lineage>
</organism>
<dbReference type="SUPFAM" id="SSF51695">
    <property type="entry name" value="PLC-like phosphodiesterases"/>
    <property type="match status" value="1"/>
</dbReference>
<dbReference type="Proteomes" id="UP000452235">
    <property type="component" value="Unassembled WGS sequence"/>
</dbReference>
<accession>A0A5M3Z633</accession>
<dbReference type="VEuPathDB" id="FungiDB:ATEG_06469"/>
<dbReference type="Gene3D" id="3.20.20.190">
    <property type="entry name" value="Phosphatidylinositol (PI) phosphodiesterase"/>
    <property type="match status" value="1"/>
</dbReference>
<proteinExistence type="predicted"/>
<evidence type="ECO:0000313" key="1">
    <source>
        <dbReference type="EMBL" id="GFF18276.1"/>
    </source>
</evidence>
<sequence>MPGSHDSGMDRISTSWLGSGPNTQTQGLSTYGQLKVGAPGEVIIIWLRYLVDVLEYDVEDRYWNETTVQEFYSKLETIDRRCPNLLEKNDSKTLDEVTFGTYLDASDGAGCVIFVKGATTDPDIQKATTEDVDRGIYGTGRLPPDDQVSYYPKLRATIGGEDDTFYISQWVATLSALPEYGIELYLHAEPRIVLVWHDGDEPDRIPTVMLMDYAGVRLQGEYDEEYWGVELKTLAIGLNLYLVSENCDINTAKNPLARSTAESTRTNGLLQSVSPSGSTWNGIIFADGTVLDDPPANYHPWKESVLRNGTVFANWTVLTHDVRVSDSWYKDHTP</sequence>
<reference evidence="1 2" key="1">
    <citation type="submission" date="2020-01" db="EMBL/GenBank/DDBJ databases">
        <title>Aspergillus terreus IFO 6365 whole genome shotgun sequence.</title>
        <authorList>
            <person name="Kanamasa S."/>
            <person name="Takahashi H."/>
        </authorList>
    </citation>
    <scope>NUCLEOTIDE SEQUENCE [LARGE SCALE GENOMIC DNA]</scope>
    <source>
        <strain evidence="1 2">IFO 6365</strain>
    </source>
</reference>
<name>A0A5M3Z633_ASPTE</name>
<gene>
    <name evidence="1" type="ORF">ATEIFO6365_0008022000</name>
</gene>
<dbReference type="OrthoDB" id="1046782at2759"/>
<dbReference type="AlphaFoldDB" id="A0A5M3Z633"/>